<dbReference type="PIRSF" id="PIRSF033094">
    <property type="entry name" value="Pesterase_CT488"/>
    <property type="match status" value="1"/>
</dbReference>
<dbReference type="Gene3D" id="3.60.21.10">
    <property type="match status" value="1"/>
</dbReference>
<dbReference type="PANTHER" id="PTHR31302">
    <property type="entry name" value="TRANSMEMBRANE PROTEIN WITH METALLOPHOSPHOESTERASE DOMAIN-RELATED"/>
    <property type="match status" value="1"/>
</dbReference>
<dbReference type="InterPro" id="IPR029052">
    <property type="entry name" value="Metallo-depent_PP-like"/>
</dbReference>
<comment type="caution">
    <text evidence="2">The sequence shown here is derived from an EMBL/GenBank/DDBJ whole genome shotgun (WGS) entry which is preliminary data.</text>
</comment>
<dbReference type="InterPro" id="IPR051158">
    <property type="entry name" value="Metallophosphoesterase_sf"/>
</dbReference>
<feature type="domain" description="Calcineurin-like phosphoesterase" evidence="1">
    <location>
        <begin position="2"/>
        <end position="195"/>
    </location>
</feature>
<dbReference type="PANTHER" id="PTHR31302:SF22">
    <property type="entry name" value="PHOSPHOESTERASE"/>
    <property type="match status" value="1"/>
</dbReference>
<dbReference type="OrthoDB" id="8610138at2"/>
<dbReference type="SUPFAM" id="SSF56300">
    <property type="entry name" value="Metallo-dependent phosphatases"/>
    <property type="match status" value="1"/>
</dbReference>
<dbReference type="InterPro" id="IPR014578">
    <property type="entry name" value="Pesterase_CT488"/>
</dbReference>
<evidence type="ECO:0000313" key="3">
    <source>
        <dbReference type="Proteomes" id="UP000186112"/>
    </source>
</evidence>
<dbReference type="AlphaFoldDB" id="A0A1U7M6Y2"/>
<dbReference type="GO" id="GO:0004114">
    <property type="term" value="F:3',5'-cyclic-nucleotide phosphodiesterase activity"/>
    <property type="evidence" value="ECO:0007669"/>
    <property type="project" value="UniProtKB-EC"/>
</dbReference>
<dbReference type="InterPro" id="IPR004843">
    <property type="entry name" value="Calcineurin-like_PHP"/>
</dbReference>
<dbReference type="Proteomes" id="UP000186112">
    <property type="component" value="Unassembled WGS sequence"/>
</dbReference>
<organism evidence="2 3">
    <name type="scientific">Tissierella creatinophila DSM 6911</name>
    <dbReference type="NCBI Taxonomy" id="1123403"/>
    <lineage>
        <taxon>Bacteria</taxon>
        <taxon>Bacillati</taxon>
        <taxon>Bacillota</taxon>
        <taxon>Tissierellia</taxon>
        <taxon>Tissierellales</taxon>
        <taxon>Tissierellaceae</taxon>
        <taxon>Tissierella</taxon>
    </lineage>
</organism>
<protein>
    <submittedName>
        <fullName evidence="2">3',5'-cyclic adenosine monophosphate phosphodiesterase CpdA</fullName>
        <ecNumber evidence="2">3.1.4.17</ecNumber>
    </submittedName>
</protein>
<name>A0A1U7M6Y2_TISCR</name>
<evidence type="ECO:0000313" key="2">
    <source>
        <dbReference type="EMBL" id="OLS02969.1"/>
    </source>
</evidence>
<dbReference type="RefSeq" id="WP_075725831.1">
    <property type="nucleotide sequence ID" value="NZ_LTDM01000013.1"/>
</dbReference>
<keyword evidence="2" id="KW-0378">Hydrolase</keyword>
<dbReference type="EMBL" id="LTDM01000013">
    <property type="protein sequence ID" value="OLS02969.1"/>
    <property type="molecule type" value="Genomic_DNA"/>
</dbReference>
<dbReference type="Pfam" id="PF00149">
    <property type="entry name" value="Metallophos"/>
    <property type="match status" value="1"/>
</dbReference>
<evidence type="ECO:0000259" key="1">
    <source>
        <dbReference type="Pfam" id="PF00149"/>
    </source>
</evidence>
<dbReference type="EC" id="3.1.4.17" evidence="2"/>
<keyword evidence="3" id="KW-1185">Reference proteome</keyword>
<proteinExistence type="predicted"/>
<reference evidence="2 3" key="1">
    <citation type="submission" date="2016-02" db="EMBL/GenBank/DDBJ databases">
        <title>Genome sequence of Tissierella creatinophila DSM 6911.</title>
        <authorList>
            <person name="Poehlein A."/>
            <person name="Daniel R."/>
        </authorList>
    </citation>
    <scope>NUCLEOTIDE SEQUENCE [LARGE SCALE GENOMIC DNA]</scope>
    <source>
        <strain evidence="2 3">DSM 6911</strain>
    </source>
</reference>
<gene>
    <name evidence="2" type="primary">cpdA_1</name>
    <name evidence="2" type="ORF">TICRE_10260</name>
</gene>
<accession>A0A1U7M6Y2</accession>
<sequence>MIYGIGDLHFDYSKEKTMDIFGDNWIEHEEKIIEVWKEKVNEEDLVLIPGDISWALKLEDAYFDLKRIDDLPGKKAFIKGNHDYWWQSIKKMNDLELKSLFFIQNNAYHYKDIGIGGTRGWSSRDCDFFDEKDEKIFKRELLRLENSLSCIDGDCKFKIAMIHYPPFDMNLKPNEFVEVMKEFNIDLCIYGHLHSEGHKYVVEGEIDGIDFQCIASDYLKFELKSLYEE</sequence>